<accession>A0A4Q1BQI5</accession>
<reference evidence="1 2" key="1">
    <citation type="submission" date="2016-06" db="EMBL/GenBank/DDBJ databases">
        <title>Evolution of pathogenesis and genome organization in the Tremellales.</title>
        <authorList>
            <person name="Cuomo C."/>
            <person name="Litvintseva A."/>
            <person name="Heitman J."/>
            <person name="Chen Y."/>
            <person name="Sun S."/>
            <person name="Springer D."/>
            <person name="Dromer F."/>
            <person name="Young S."/>
            <person name="Zeng Q."/>
            <person name="Chapman S."/>
            <person name="Gujja S."/>
            <person name="Saif S."/>
            <person name="Birren B."/>
        </authorList>
    </citation>
    <scope>NUCLEOTIDE SEQUENCE [LARGE SCALE GENOMIC DNA]</scope>
    <source>
        <strain evidence="1 2">ATCC 28783</strain>
    </source>
</reference>
<evidence type="ECO:0000313" key="2">
    <source>
        <dbReference type="Proteomes" id="UP000289152"/>
    </source>
</evidence>
<dbReference type="InParanoid" id="A0A4Q1BQI5"/>
<protein>
    <submittedName>
        <fullName evidence="1">Uncharacterized protein</fullName>
    </submittedName>
</protein>
<proteinExistence type="predicted"/>
<comment type="caution">
    <text evidence="1">The sequence shown here is derived from an EMBL/GenBank/DDBJ whole genome shotgun (WGS) entry which is preliminary data.</text>
</comment>
<dbReference type="VEuPathDB" id="FungiDB:TREMEDRAFT_61257"/>
<keyword evidence="2" id="KW-1185">Reference proteome</keyword>
<organism evidence="1 2">
    <name type="scientific">Tremella mesenterica</name>
    <name type="common">Jelly fungus</name>
    <dbReference type="NCBI Taxonomy" id="5217"/>
    <lineage>
        <taxon>Eukaryota</taxon>
        <taxon>Fungi</taxon>
        <taxon>Dikarya</taxon>
        <taxon>Basidiomycota</taxon>
        <taxon>Agaricomycotina</taxon>
        <taxon>Tremellomycetes</taxon>
        <taxon>Tremellales</taxon>
        <taxon>Tremellaceae</taxon>
        <taxon>Tremella</taxon>
    </lineage>
</organism>
<dbReference type="Proteomes" id="UP000289152">
    <property type="component" value="Unassembled WGS sequence"/>
</dbReference>
<dbReference type="AlphaFoldDB" id="A0A4Q1BQI5"/>
<sequence>MSSPSRIDSGLPVEPVPSSFTPSTSIALTGVQRALTALKSALDHSHMAQSFYSISMGSPEGGTFPISNGDGTVCNYTRNDASLWAQTYHQSGEQYMISALNEMATYHDPTTYINVPDTRFLRAVSVTKDAVENETMNEKARRVALDWMGTQTDLATSWIAALSSIHTLPAGDWELKDELRTVIYTPM</sequence>
<dbReference type="EMBL" id="SDIL01000022">
    <property type="protein sequence ID" value="RXK40140.1"/>
    <property type="molecule type" value="Genomic_DNA"/>
</dbReference>
<evidence type="ECO:0000313" key="1">
    <source>
        <dbReference type="EMBL" id="RXK40140.1"/>
    </source>
</evidence>
<name>A0A4Q1BQI5_TREME</name>
<gene>
    <name evidence="1" type="ORF">M231_02598</name>
</gene>